<dbReference type="AlphaFoldDB" id="A0A0E9WXY5"/>
<evidence type="ECO:0000313" key="1">
    <source>
        <dbReference type="EMBL" id="JAH94475.1"/>
    </source>
</evidence>
<protein>
    <submittedName>
        <fullName evidence="1">Uncharacterized protein</fullName>
    </submittedName>
</protein>
<reference evidence="1" key="1">
    <citation type="submission" date="2014-11" db="EMBL/GenBank/DDBJ databases">
        <authorList>
            <person name="Amaro Gonzalez C."/>
        </authorList>
    </citation>
    <scope>NUCLEOTIDE SEQUENCE</scope>
</reference>
<proteinExistence type="predicted"/>
<dbReference type="EMBL" id="GBXM01014102">
    <property type="protein sequence ID" value="JAH94475.1"/>
    <property type="molecule type" value="Transcribed_RNA"/>
</dbReference>
<reference evidence="1" key="2">
    <citation type="journal article" date="2015" name="Fish Shellfish Immunol.">
        <title>Early steps in the European eel (Anguilla anguilla)-Vibrio vulnificus interaction in the gills: Role of the RtxA13 toxin.</title>
        <authorList>
            <person name="Callol A."/>
            <person name="Pajuelo D."/>
            <person name="Ebbesson L."/>
            <person name="Teles M."/>
            <person name="MacKenzie S."/>
            <person name="Amaro C."/>
        </authorList>
    </citation>
    <scope>NUCLEOTIDE SEQUENCE</scope>
</reference>
<name>A0A0E9WXY5_ANGAN</name>
<accession>A0A0E9WXY5</accession>
<sequence length="125" mass="13922">MSNLYSAGVEIPCLPCVTPPPSPYPSCFSVTIKHKRRPQEFTHPHFMTHKVSAFGCSIICSGASLFPTTGKIEKRKTTKENISVIELFGLLPQRKLKTETQTLLAVSQYVRKKQNGFVNKSAKVL</sequence>
<organism evidence="1">
    <name type="scientific">Anguilla anguilla</name>
    <name type="common">European freshwater eel</name>
    <name type="synonym">Muraena anguilla</name>
    <dbReference type="NCBI Taxonomy" id="7936"/>
    <lineage>
        <taxon>Eukaryota</taxon>
        <taxon>Metazoa</taxon>
        <taxon>Chordata</taxon>
        <taxon>Craniata</taxon>
        <taxon>Vertebrata</taxon>
        <taxon>Euteleostomi</taxon>
        <taxon>Actinopterygii</taxon>
        <taxon>Neopterygii</taxon>
        <taxon>Teleostei</taxon>
        <taxon>Anguilliformes</taxon>
        <taxon>Anguillidae</taxon>
        <taxon>Anguilla</taxon>
    </lineage>
</organism>